<comment type="subcellular location">
    <subcellularLocation>
        <location evidence="1">Cell membrane</location>
        <topology evidence="1">Multi-pass membrane protein</topology>
    </subcellularLocation>
</comment>
<evidence type="ECO:0000256" key="3">
    <source>
        <dbReference type="ARBA" id="ARBA00022692"/>
    </source>
</evidence>
<dbReference type="GO" id="GO:0005886">
    <property type="term" value="C:plasma membrane"/>
    <property type="evidence" value="ECO:0007669"/>
    <property type="project" value="UniProtKB-SubCell"/>
</dbReference>
<dbReference type="EMBL" id="AP025739">
    <property type="protein sequence ID" value="BDI32983.1"/>
    <property type="molecule type" value="Genomic_DNA"/>
</dbReference>
<dbReference type="InterPro" id="IPR003807">
    <property type="entry name" value="DUF202"/>
</dbReference>
<gene>
    <name evidence="6" type="ORF">CCAX7_50340</name>
</gene>
<dbReference type="Pfam" id="PF02656">
    <property type="entry name" value="DUF202"/>
    <property type="match status" value="1"/>
</dbReference>
<evidence type="ECO:0000313" key="6">
    <source>
        <dbReference type="EMBL" id="BDI32983.1"/>
    </source>
</evidence>
<keyword evidence="2" id="KW-1003">Cell membrane</keyword>
<dbReference type="AlphaFoldDB" id="A0A402CPQ8"/>
<dbReference type="InterPro" id="IPR052053">
    <property type="entry name" value="IM_YidH-like"/>
</dbReference>
<name>A0A402CPQ8_9BACT</name>
<protein>
    <submittedName>
        <fullName evidence="6">Uncharacterized protein</fullName>
    </submittedName>
</protein>
<keyword evidence="7" id="KW-1185">Reference proteome</keyword>
<evidence type="ECO:0000256" key="1">
    <source>
        <dbReference type="ARBA" id="ARBA00004651"/>
    </source>
</evidence>
<proteinExistence type="predicted"/>
<accession>A0A402CPQ8</accession>
<sequence length="122" mass="13248">MTTPKVTEHLANERTFLAWVRTGIALMGFGVLIVRLRYFELQLASVGAPAHHVSHGRATLLGLLFAVFGLVALMFSAITYAKTRAMIDDGNYRPPSRIVMTFVAVLSLLGLATVAYLLALGD</sequence>
<evidence type="ECO:0000313" key="7">
    <source>
        <dbReference type="Proteomes" id="UP000287394"/>
    </source>
</evidence>
<organism evidence="6 7">
    <name type="scientific">Capsulimonas corticalis</name>
    <dbReference type="NCBI Taxonomy" id="2219043"/>
    <lineage>
        <taxon>Bacteria</taxon>
        <taxon>Bacillati</taxon>
        <taxon>Armatimonadota</taxon>
        <taxon>Armatimonadia</taxon>
        <taxon>Capsulimonadales</taxon>
        <taxon>Capsulimonadaceae</taxon>
        <taxon>Capsulimonas</taxon>
    </lineage>
</organism>
<dbReference type="PANTHER" id="PTHR34187">
    <property type="entry name" value="FGR18P"/>
    <property type="match status" value="1"/>
</dbReference>
<evidence type="ECO:0000256" key="2">
    <source>
        <dbReference type="ARBA" id="ARBA00022475"/>
    </source>
</evidence>
<keyword evidence="4" id="KW-1133">Transmembrane helix</keyword>
<reference evidence="6 7" key="1">
    <citation type="journal article" date="2019" name="Int. J. Syst. Evol. Microbiol.">
        <title>Capsulimonas corticalis gen. nov., sp. nov., an aerobic capsulated bacterium, of a novel bacterial order, Capsulimonadales ord. nov., of the class Armatimonadia of the phylum Armatimonadetes.</title>
        <authorList>
            <person name="Li J."/>
            <person name="Kudo C."/>
            <person name="Tonouchi A."/>
        </authorList>
    </citation>
    <scope>NUCLEOTIDE SEQUENCE [LARGE SCALE GENOMIC DNA]</scope>
    <source>
        <strain evidence="6 7">AX-7</strain>
    </source>
</reference>
<evidence type="ECO:0000256" key="5">
    <source>
        <dbReference type="ARBA" id="ARBA00023136"/>
    </source>
</evidence>
<dbReference type="RefSeq" id="WP_119319338.1">
    <property type="nucleotide sequence ID" value="NZ_AP025739.1"/>
</dbReference>
<dbReference type="Proteomes" id="UP000287394">
    <property type="component" value="Chromosome"/>
</dbReference>
<dbReference type="PANTHER" id="PTHR34187:SF2">
    <property type="entry name" value="DUF202 DOMAIN-CONTAINING PROTEIN"/>
    <property type="match status" value="1"/>
</dbReference>
<dbReference type="KEGG" id="ccot:CCAX7_50340"/>
<evidence type="ECO:0000256" key="4">
    <source>
        <dbReference type="ARBA" id="ARBA00022989"/>
    </source>
</evidence>
<dbReference type="OrthoDB" id="582337at2"/>
<keyword evidence="3" id="KW-0812">Transmembrane</keyword>
<keyword evidence="5" id="KW-0472">Membrane</keyword>